<dbReference type="InterPro" id="IPR052564">
    <property type="entry name" value="N-acetyltrans/Recomb-assoc"/>
</dbReference>
<organism evidence="2 3">
    <name type="scientific">SAR86 cluster bacterium</name>
    <dbReference type="NCBI Taxonomy" id="2030880"/>
    <lineage>
        <taxon>Bacteria</taxon>
        <taxon>Pseudomonadati</taxon>
        <taxon>Pseudomonadota</taxon>
        <taxon>Gammaproteobacteria</taxon>
        <taxon>SAR86 cluster</taxon>
    </lineage>
</organism>
<dbReference type="EMBL" id="NVQR01000032">
    <property type="protein sequence ID" value="PCH62880.1"/>
    <property type="molecule type" value="Genomic_DNA"/>
</dbReference>
<dbReference type="PROSITE" id="PS51186">
    <property type="entry name" value="GNAT"/>
    <property type="match status" value="1"/>
</dbReference>
<protein>
    <recommendedName>
        <fullName evidence="1">N-acetyltransferase domain-containing protein</fullName>
    </recommendedName>
</protein>
<comment type="caution">
    <text evidence="2">The sequence shown here is derived from an EMBL/GenBank/DDBJ whole genome shotgun (WGS) entry which is preliminary data.</text>
</comment>
<reference evidence="3" key="1">
    <citation type="submission" date="2017-08" db="EMBL/GenBank/DDBJ databases">
        <title>A dynamic microbial community with high functional redundancy inhabits the cold, oxic subseafloor aquifer.</title>
        <authorList>
            <person name="Tully B.J."/>
            <person name="Wheat C.G."/>
            <person name="Glazer B.T."/>
            <person name="Huber J.A."/>
        </authorList>
    </citation>
    <scope>NUCLEOTIDE SEQUENCE [LARGE SCALE GENOMIC DNA]</scope>
</reference>
<dbReference type="AlphaFoldDB" id="A0A2A4MSR6"/>
<dbReference type="PANTHER" id="PTHR43451">
    <property type="entry name" value="ACETYLTRANSFERASE (GNAT) FAMILY PROTEIN"/>
    <property type="match status" value="1"/>
</dbReference>
<feature type="domain" description="N-acetyltransferase" evidence="1">
    <location>
        <begin position="1"/>
        <end position="155"/>
    </location>
</feature>
<name>A0A2A4MSR6_9GAMM</name>
<dbReference type="GO" id="GO:0016747">
    <property type="term" value="F:acyltransferase activity, transferring groups other than amino-acyl groups"/>
    <property type="evidence" value="ECO:0007669"/>
    <property type="project" value="InterPro"/>
</dbReference>
<dbReference type="SUPFAM" id="SSF55729">
    <property type="entry name" value="Acyl-CoA N-acyltransferases (Nat)"/>
    <property type="match status" value="1"/>
</dbReference>
<dbReference type="CDD" id="cd04301">
    <property type="entry name" value="NAT_SF"/>
    <property type="match status" value="1"/>
</dbReference>
<dbReference type="Proteomes" id="UP000218172">
    <property type="component" value="Unassembled WGS sequence"/>
</dbReference>
<dbReference type="PANTHER" id="PTHR43451:SF1">
    <property type="entry name" value="ACETYLTRANSFERASE"/>
    <property type="match status" value="1"/>
</dbReference>
<evidence type="ECO:0000259" key="1">
    <source>
        <dbReference type="PROSITE" id="PS51186"/>
    </source>
</evidence>
<gene>
    <name evidence="2" type="ORF">COC19_02230</name>
</gene>
<proteinExistence type="predicted"/>
<dbReference type="InterPro" id="IPR016181">
    <property type="entry name" value="Acyl_CoA_acyltransferase"/>
</dbReference>
<dbReference type="InterPro" id="IPR000182">
    <property type="entry name" value="GNAT_dom"/>
</dbReference>
<evidence type="ECO:0000313" key="3">
    <source>
        <dbReference type="Proteomes" id="UP000218172"/>
    </source>
</evidence>
<dbReference type="Gene3D" id="3.40.630.30">
    <property type="match status" value="1"/>
</dbReference>
<dbReference type="Pfam" id="PF13673">
    <property type="entry name" value="Acetyltransf_10"/>
    <property type="match status" value="1"/>
</dbReference>
<accession>A0A2A4MSR6</accession>
<sequence length="155" mass="17314">MIIRKAQSVDVSKLRSLILRAADRDNNPDFDARGWERFLIPNSEAAIAARITDGDYIMLCCVQEDALPEANIIGLISLYKLDKIDQLFVHPAHFRKGIATSLWRAAKLLSEEQGCQSFYVKSSTQAIAVYRSFGFKTSAPSATLNGMSFTLMTYD</sequence>
<evidence type="ECO:0000313" key="2">
    <source>
        <dbReference type="EMBL" id="PCH62880.1"/>
    </source>
</evidence>